<evidence type="ECO:0000313" key="3">
    <source>
        <dbReference type="WBParaSite" id="GPUH_0001993001-mRNA-1"/>
    </source>
</evidence>
<organism evidence="3">
    <name type="scientific">Gongylonema pulchrum</name>
    <dbReference type="NCBI Taxonomy" id="637853"/>
    <lineage>
        <taxon>Eukaryota</taxon>
        <taxon>Metazoa</taxon>
        <taxon>Ecdysozoa</taxon>
        <taxon>Nematoda</taxon>
        <taxon>Chromadorea</taxon>
        <taxon>Rhabditida</taxon>
        <taxon>Spirurina</taxon>
        <taxon>Spiruromorpha</taxon>
        <taxon>Spiruroidea</taxon>
        <taxon>Gongylonematidae</taxon>
        <taxon>Gongylonema</taxon>
    </lineage>
</organism>
<proteinExistence type="predicted"/>
<evidence type="ECO:0000256" key="2">
    <source>
        <dbReference type="SAM" id="MobiDB-lite"/>
    </source>
</evidence>
<feature type="region of interest" description="Disordered" evidence="2">
    <location>
        <begin position="60"/>
        <end position="86"/>
    </location>
</feature>
<dbReference type="WBParaSite" id="GPUH_0001993001-mRNA-1">
    <property type="protein sequence ID" value="GPUH_0001993001-mRNA-1"/>
    <property type="gene ID" value="GPUH_0001993001"/>
</dbReference>
<sequence length="258" mass="27833">LRIAMELSRREMDNDDVTLQATLKNSLKDMSQKNEAVDEEMEKELQKAIQLSIECWQKGGEAAGPSKQFCGQAEPPVPKSDAVEPSKLPCADIGPYKLSSHQSKLASSASGESRSAKWASSGAGPSKSSASGFAKPSFISGFSAPTEFPLPSSVGTEVSVAAAGNSQEAFSAEFCCLFSVHTVAVPSKSACQVGCVHVVHESMDLDFSEDDDFFVHDWSGTVRSPQLEVFLLPLYCYEQHKQLHYQMPSTDVRDGDGN</sequence>
<name>A0A183EG14_9BILA</name>
<accession>A0A183EG14</accession>
<feature type="coiled-coil region" evidence="1">
    <location>
        <begin position="20"/>
        <end position="47"/>
    </location>
</feature>
<reference evidence="3" key="1">
    <citation type="submission" date="2016-06" db="UniProtKB">
        <authorList>
            <consortium name="WormBaseParasite"/>
        </authorList>
    </citation>
    <scope>IDENTIFICATION</scope>
</reference>
<feature type="region of interest" description="Disordered" evidence="2">
    <location>
        <begin position="104"/>
        <end position="130"/>
    </location>
</feature>
<keyword evidence="1" id="KW-0175">Coiled coil</keyword>
<protein>
    <submittedName>
        <fullName evidence="3">COP1-interacting protein 7</fullName>
    </submittedName>
</protein>
<dbReference type="AlphaFoldDB" id="A0A183EG14"/>
<evidence type="ECO:0000256" key="1">
    <source>
        <dbReference type="SAM" id="Coils"/>
    </source>
</evidence>